<reference evidence="1 2" key="1">
    <citation type="submission" date="2019-01" db="EMBL/GenBank/DDBJ databases">
        <authorList>
            <person name="Sayadi A."/>
        </authorList>
    </citation>
    <scope>NUCLEOTIDE SEQUENCE [LARGE SCALE GENOMIC DNA]</scope>
</reference>
<protein>
    <submittedName>
        <fullName evidence="1">Uncharacterized protein</fullName>
    </submittedName>
</protein>
<keyword evidence="2" id="KW-1185">Reference proteome</keyword>
<dbReference type="AlphaFoldDB" id="A0A653D4D3"/>
<proteinExistence type="predicted"/>
<dbReference type="EMBL" id="CAACVG010010048">
    <property type="protein sequence ID" value="VEN54806.1"/>
    <property type="molecule type" value="Genomic_DNA"/>
</dbReference>
<gene>
    <name evidence="1" type="ORF">CALMAC_LOCUS14190</name>
</gene>
<name>A0A653D4D3_CALMS</name>
<sequence>MESSSCCSRRMQCCQNKQPNSCTAYPAETCQRNLYQNCCGDQCCGKGNNNKDCCKCCGTNCNKSCSTEDSNKKCSENCKCSGDPVNACCGVCGQNCVGCRCQMSQNSCGDNCKKCCGEQSRTCCNVGVKACCASGCCKDKGGRKCNSS</sequence>
<accession>A0A653D4D3</accession>
<organism evidence="1 2">
    <name type="scientific">Callosobruchus maculatus</name>
    <name type="common">Southern cowpea weevil</name>
    <name type="synonym">Pulse bruchid</name>
    <dbReference type="NCBI Taxonomy" id="64391"/>
    <lineage>
        <taxon>Eukaryota</taxon>
        <taxon>Metazoa</taxon>
        <taxon>Ecdysozoa</taxon>
        <taxon>Arthropoda</taxon>
        <taxon>Hexapoda</taxon>
        <taxon>Insecta</taxon>
        <taxon>Pterygota</taxon>
        <taxon>Neoptera</taxon>
        <taxon>Endopterygota</taxon>
        <taxon>Coleoptera</taxon>
        <taxon>Polyphaga</taxon>
        <taxon>Cucujiformia</taxon>
        <taxon>Chrysomeloidea</taxon>
        <taxon>Chrysomelidae</taxon>
        <taxon>Bruchinae</taxon>
        <taxon>Bruchini</taxon>
        <taxon>Callosobruchus</taxon>
    </lineage>
</organism>
<evidence type="ECO:0000313" key="1">
    <source>
        <dbReference type="EMBL" id="VEN54806.1"/>
    </source>
</evidence>
<dbReference type="Proteomes" id="UP000410492">
    <property type="component" value="Unassembled WGS sequence"/>
</dbReference>
<evidence type="ECO:0000313" key="2">
    <source>
        <dbReference type="Proteomes" id="UP000410492"/>
    </source>
</evidence>